<evidence type="ECO:0000313" key="2">
    <source>
        <dbReference type="EMBL" id="AHW61822.1"/>
    </source>
</evidence>
<protein>
    <recommendedName>
        <fullName evidence="6">ATP synthase I chain</fullName>
    </recommendedName>
</protein>
<gene>
    <name evidence="2" type="ORF">FH5T_08930</name>
    <name evidence="3" type="ORF">SAMN05444285_102103</name>
</gene>
<organism evidence="3 5">
    <name type="scientific">Draconibacterium orientale</name>
    <dbReference type="NCBI Taxonomy" id="1168034"/>
    <lineage>
        <taxon>Bacteria</taxon>
        <taxon>Pseudomonadati</taxon>
        <taxon>Bacteroidota</taxon>
        <taxon>Bacteroidia</taxon>
        <taxon>Marinilabiliales</taxon>
        <taxon>Prolixibacteraceae</taxon>
        <taxon>Draconibacterium</taxon>
    </lineage>
</organism>
<keyword evidence="1" id="KW-0472">Membrane</keyword>
<evidence type="ECO:0000313" key="5">
    <source>
        <dbReference type="Proteomes" id="UP000181981"/>
    </source>
</evidence>
<name>X5DMM2_9BACT</name>
<proteinExistence type="predicted"/>
<feature type="transmembrane region" description="Helical" evidence="1">
    <location>
        <begin position="64"/>
        <end position="88"/>
    </location>
</feature>
<sequence length="126" mass="14523">MKPFIVKLTGITLAIALTGWLVFSLALPEFYLPILPFLLLFFYLVTISIHAYQLKMAQKDIGKFTRSNMLVTFFKLVLYSLVALVYIAVDKENAIPFVICLMLLYLFYTFFEVTEITKSTKSSEKK</sequence>
<evidence type="ECO:0008006" key="6">
    <source>
        <dbReference type="Google" id="ProtNLM"/>
    </source>
</evidence>
<dbReference type="EMBL" id="CP007451">
    <property type="protein sequence ID" value="AHW61822.1"/>
    <property type="molecule type" value="Genomic_DNA"/>
</dbReference>
<dbReference type="AlphaFoldDB" id="X5DMM2"/>
<keyword evidence="4" id="KW-1185">Reference proteome</keyword>
<dbReference type="HOGENOM" id="CLU_1977992_0_0_10"/>
<reference evidence="3 5" key="2">
    <citation type="submission" date="2016-10" db="EMBL/GenBank/DDBJ databases">
        <authorList>
            <person name="de Groot N.N."/>
        </authorList>
    </citation>
    <scope>NUCLEOTIDE SEQUENCE [LARGE SCALE GENOMIC DNA]</scope>
    <source>
        <strain evidence="3 5">DSM 25947</strain>
    </source>
</reference>
<feature type="transmembrane region" description="Helical" evidence="1">
    <location>
        <begin position="94"/>
        <end position="111"/>
    </location>
</feature>
<dbReference type="Proteomes" id="UP000023772">
    <property type="component" value="Chromosome"/>
</dbReference>
<keyword evidence="1" id="KW-0812">Transmembrane</keyword>
<evidence type="ECO:0000313" key="3">
    <source>
        <dbReference type="EMBL" id="SES79701.1"/>
    </source>
</evidence>
<dbReference type="OrthoDB" id="1122730at2"/>
<dbReference type="STRING" id="1168034.FH5T_08930"/>
<dbReference type="RefSeq" id="WP_038557557.1">
    <property type="nucleotide sequence ID" value="NZ_FOHT01000002.1"/>
</dbReference>
<dbReference type="EMBL" id="FOHT01000002">
    <property type="protein sequence ID" value="SES79701.1"/>
    <property type="molecule type" value="Genomic_DNA"/>
</dbReference>
<evidence type="ECO:0000313" key="4">
    <source>
        <dbReference type="Proteomes" id="UP000023772"/>
    </source>
</evidence>
<dbReference type="Proteomes" id="UP000181981">
    <property type="component" value="Unassembled WGS sequence"/>
</dbReference>
<dbReference type="KEGG" id="dori:FH5T_08930"/>
<feature type="transmembrane region" description="Helical" evidence="1">
    <location>
        <begin position="34"/>
        <end position="52"/>
    </location>
</feature>
<keyword evidence="1" id="KW-1133">Transmembrane helix</keyword>
<reference evidence="2 4" key="1">
    <citation type="submission" date="2014-03" db="EMBL/GenBank/DDBJ databases">
        <title>Complete genome sequence of a deeply braunched marine Bacteroidia bacterium Draconibacterium orientale type strain FH5T.</title>
        <authorList>
            <person name="Li X."/>
            <person name="Wang X."/>
            <person name="Xie Z."/>
            <person name="Du Z."/>
            <person name="Chen G."/>
        </authorList>
    </citation>
    <scope>NUCLEOTIDE SEQUENCE [LARGE SCALE GENOMIC DNA]</scope>
    <source>
        <strain evidence="2 4">FH5</strain>
    </source>
</reference>
<accession>X5DMM2</accession>
<evidence type="ECO:0000256" key="1">
    <source>
        <dbReference type="SAM" id="Phobius"/>
    </source>
</evidence>